<dbReference type="SUPFAM" id="SSF111126">
    <property type="entry name" value="Ligand-binding domain in the NO signalling and Golgi transport"/>
    <property type="match status" value="1"/>
</dbReference>
<proteinExistence type="predicted"/>
<dbReference type="RefSeq" id="WP_345161480.1">
    <property type="nucleotide sequence ID" value="NZ_BAABGX010000001.1"/>
</dbReference>
<sequence>MDTERIGNQDMMHGSIFVLLKRFVEYTHDHSTWLGLVESAGVENASYQMHDMYPTDDLFAIVARASELSGTPVYDLMEQYGEFIVPDLLMVYKKYISPEWHTYDMLLNTEEAMHGAVRREDPRTTPPMLLVTKSGRDRLIVDYYSKRRMAGVAVGIIRGIANYYGEGDQVTVNRMSDPEDERVQIFVDFKRREGSSK</sequence>
<name>A0ABP8F629_9BACT</name>
<dbReference type="Gene3D" id="3.90.1520.10">
    <property type="entry name" value="H-NOX domain"/>
    <property type="match status" value="1"/>
</dbReference>
<dbReference type="EMBL" id="BAABGX010000001">
    <property type="protein sequence ID" value="GAA4295949.1"/>
    <property type="molecule type" value="Genomic_DNA"/>
</dbReference>
<protein>
    <recommendedName>
        <fullName evidence="1">Heme NO-binding domain-containing protein</fullName>
    </recommendedName>
</protein>
<evidence type="ECO:0000313" key="3">
    <source>
        <dbReference type="Proteomes" id="UP001501844"/>
    </source>
</evidence>
<comment type="caution">
    <text evidence="2">The sequence shown here is derived from an EMBL/GenBank/DDBJ whole genome shotgun (WGS) entry which is preliminary data.</text>
</comment>
<dbReference type="Pfam" id="PF07700">
    <property type="entry name" value="HNOB"/>
    <property type="match status" value="1"/>
</dbReference>
<reference evidence="3" key="1">
    <citation type="journal article" date="2019" name="Int. J. Syst. Evol. Microbiol.">
        <title>The Global Catalogue of Microorganisms (GCM) 10K type strain sequencing project: providing services to taxonomists for standard genome sequencing and annotation.</title>
        <authorList>
            <consortium name="The Broad Institute Genomics Platform"/>
            <consortium name="The Broad Institute Genome Sequencing Center for Infectious Disease"/>
            <person name="Wu L."/>
            <person name="Ma J."/>
        </authorList>
    </citation>
    <scope>NUCLEOTIDE SEQUENCE [LARGE SCALE GENOMIC DNA]</scope>
    <source>
        <strain evidence="3">JCM 17917</strain>
    </source>
</reference>
<evidence type="ECO:0000259" key="1">
    <source>
        <dbReference type="Pfam" id="PF07700"/>
    </source>
</evidence>
<dbReference type="PANTHER" id="PTHR45655">
    <property type="entry name" value="GUANYLATE CYCLASE SOLUBLE SUBUNIT BETA-2"/>
    <property type="match status" value="1"/>
</dbReference>
<gene>
    <name evidence="2" type="ORF">GCM10023183_02280</name>
</gene>
<keyword evidence="3" id="KW-1185">Reference proteome</keyword>
<dbReference type="InterPro" id="IPR024096">
    <property type="entry name" value="NO_sig/Golgi_transp_ligand-bd"/>
</dbReference>
<dbReference type="InterPro" id="IPR011644">
    <property type="entry name" value="Heme_NO-bd"/>
</dbReference>
<dbReference type="Proteomes" id="UP001501844">
    <property type="component" value="Unassembled WGS sequence"/>
</dbReference>
<feature type="domain" description="Heme NO-binding" evidence="1">
    <location>
        <begin position="14"/>
        <end position="167"/>
    </location>
</feature>
<organism evidence="2 3">
    <name type="scientific">Nibribacter koreensis</name>
    <dbReference type="NCBI Taxonomy" id="1084519"/>
    <lineage>
        <taxon>Bacteria</taxon>
        <taxon>Pseudomonadati</taxon>
        <taxon>Bacteroidota</taxon>
        <taxon>Cytophagia</taxon>
        <taxon>Cytophagales</taxon>
        <taxon>Hymenobacteraceae</taxon>
        <taxon>Nibribacter</taxon>
    </lineage>
</organism>
<dbReference type="PANTHER" id="PTHR45655:SF13">
    <property type="entry name" value="SOLUBLE GUANYLATE CYCLASE GCY-32-RELATED"/>
    <property type="match status" value="1"/>
</dbReference>
<accession>A0ABP8F629</accession>
<evidence type="ECO:0000313" key="2">
    <source>
        <dbReference type="EMBL" id="GAA4295949.1"/>
    </source>
</evidence>
<dbReference type="InterPro" id="IPR038158">
    <property type="entry name" value="H-NOX_domain_sf"/>
</dbReference>